<dbReference type="SUPFAM" id="SSF53474">
    <property type="entry name" value="alpha/beta-Hydrolases"/>
    <property type="match status" value="1"/>
</dbReference>
<name>A0ABT1HKU4_9NOCA</name>
<sequence>MTCPRSASPSKPVAGASSARKLMWMNVDTTTVAVGDLEFTVRVGGPANGPVVLLLHGFPSSGTCFDQIVPRLHESGLRTVVPDQRGYSPGARPPNVEDYRIEHLVSDAVGILDGLGINYALVVGHDWGAIVAWHLAGRHPGRLTGLVAVSVGHPSAIAGALSQSTDQRERSSYIPMLIDPASEDRLLADDAAFLRGLLPDDSCAPLLERAGLTGATNWYRANFSGDIAANMACAPVEVPTTMVWSDGDTALGREQAEASSRFVYADYRFCELPGVDHWIPQNAAPALASEIALRSAVF</sequence>
<dbReference type="PANTHER" id="PTHR43329">
    <property type="entry name" value="EPOXIDE HYDROLASE"/>
    <property type="match status" value="1"/>
</dbReference>
<keyword evidence="4" id="KW-1185">Reference proteome</keyword>
<protein>
    <submittedName>
        <fullName evidence="3">Pimeloyl-ACP methyl ester carboxylesterase</fullName>
    </submittedName>
</protein>
<accession>A0ABT1HKU4</accession>
<dbReference type="Gene3D" id="3.40.50.1820">
    <property type="entry name" value="alpha/beta hydrolase"/>
    <property type="match status" value="1"/>
</dbReference>
<dbReference type="EMBL" id="JAMTCJ010000004">
    <property type="protein sequence ID" value="MCP2178564.1"/>
    <property type="molecule type" value="Genomic_DNA"/>
</dbReference>
<evidence type="ECO:0000313" key="4">
    <source>
        <dbReference type="Proteomes" id="UP001206895"/>
    </source>
</evidence>
<evidence type="ECO:0000259" key="2">
    <source>
        <dbReference type="Pfam" id="PF00561"/>
    </source>
</evidence>
<gene>
    <name evidence="3" type="ORF">LX13_004405</name>
</gene>
<organism evidence="3 4">
    <name type="scientific">Williamsia maris</name>
    <dbReference type="NCBI Taxonomy" id="72806"/>
    <lineage>
        <taxon>Bacteria</taxon>
        <taxon>Bacillati</taxon>
        <taxon>Actinomycetota</taxon>
        <taxon>Actinomycetes</taxon>
        <taxon>Mycobacteriales</taxon>
        <taxon>Nocardiaceae</taxon>
        <taxon>Williamsia</taxon>
    </lineage>
</organism>
<dbReference type="Proteomes" id="UP001206895">
    <property type="component" value="Unassembled WGS sequence"/>
</dbReference>
<dbReference type="InterPro" id="IPR029058">
    <property type="entry name" value="AB_hydrolase_fold"/>
</dbReference>
<proteinExistence type="predicted"/>
<dbReference type="Pfam" id="PF00561">
    <property type="entry name" value="Abhydrolase_1"/>
    <property type="match status" value="1"/>
</dbReference>
<dbReference type="PRINTS" id="PR00412">
    <property type="entry name" value="EPOXHYDRLASE"/>
</dbReference>
<evidence type="ECO:0000313" key="3">
    <source>
        <dbReference type="EMBL" id="MCP2178564.1"/>
    </source>
</evidence>
<dbReference type="InterPro" id="IPR000639">
    <property type="entry name" value="Epox_hydrolase-like"/>
</dbReference>
<reference evidence="3 4" key="1">
    <citation type="submission" date="2022-06" db="EMBL/GenBank/DDBJ databases">
        <title>Genomic Encyclopedia of Archaeal and Bacterial Type Strains, Phase II (KMG-II): from individual species to whole genera.</title>
        <authorList>
            <person name="Goeker M."/>
        </authorList>
    </citation>
    <scope>NUCLEOTIDE SEQUENCE [LARGE SCALE GENOMIC DNA]</scope>
    <source>
        <strain evidence="3 4">DSM 44693</strain>
    </source>
</reference>
<comment type="caution">
    <text evidence="3">The sequence shown here is derived from an EMBL/GenBank/DDBJ whole genome shotgun (WGS) entry which is preliminary data.</text>
</comment>
<evidence type="ECO:0000256" key="1">
    <source>
        <dbReference type="ARBA" id="ARBA00022801"/>
    </source>
</evidence>
<dbReference type="InterPro" id="IPR000073">
    <property type="entry name" value="AB_hydrolase_1"/>
</dbReference>
<feature type="domain" description="AB hydrolase-1" evidence="2">
    <location>
        <begin position="50"/>
        <end position="224"/>
    </location>
</feature>
<keyword evidence="1" id="KW-0378">Hydrolase</keyword>